<accession>A0AAD4MQC5</accession>
<dbReference type="Proteomes" id="UP001201812">
    <property type="component" value="Unassembled WGS sequence"/>
</dbReference>
<organism evidence="1 2">
    <name type="scientific">Ditylenchus destructor</name>
    <dbReference type="NCBI Taxonomy" id="166010"/>
    <lineage>
        <taxon>Eukaryota</taxon>
        <taxon>Metazoa</taxon>
        <taxon>Ecdysozoa</taxon>
        <taxon>Nematoda</taxon>
        <taxon>Chromadorea</taxon>
        <taxon>Rhabditida</taxon>
        <taxon>Tylenchina</taxon>
        <taxon>Tylenchomorpha</taxon>
        <taxon>Sphaerularioidea</taxon>
        <taxon>Anguinidae</taxon>
        <taxon>Anguininae</taxon>
        <taxon>Ditylenchus</taxon>
    </lineage>
</organism>
<gene>
    <name evidence="1" type="ORF">DdX_14946</name>
</gene>
<reference evidence="1" key="1">
    <citation type="submission" date="2022-01" db="EMBL/GenBank/DDBJ databases">
        <title>Genome Sequence Resource for Two Populations of Ditylenchus destructor, the Migratory Endoparasitic Phytonematode.</title>
        <authorList>
            <person name="Zhang H."/>
            <person name="Lin R."/>
            <person name="Xie B."/>
        </authorList>
    </citation>
    <scope>NUCLEOTIDE SEQUENCE</scope>
    <source>
        <strain evidence="1">BazhouSP</strain>
    </source>
</reference>
<evidence type="ECO:0000313" key="2">
    <source>
        <dbReference type="Proteomes" id="UP001201812"/>
    </source>
</evidence>
<sequence>MAHYRDLRLSIHSNNVQSHSRVSRLYQNFSTDAPGKSHPAHPKTSVPAKCAHNLETIPSLSVHRLAAQLRSQPPLYSRAESRRKKRLDCAPELTYTQRIGLRQKASYLLVGYRKDGLDSKVEMTYLSNALFDDESHLLQIWDSENEECEFRYCTSVVEILDLRVKSRY</sequence>
<evidence type="ECO:0000313" key="1">
    <source>
        <dbReference type="EMBL" id="KAI1703404.1"/>
    </source>
</evidence>
<keyword evidence="2" id="KW-1185">Reference proteome</keyword>
<protein>
    <submittedName>
        <fullName evidence="1">Uncharacterized protein</fullName>
    </submittedName>
</protein>
<proteinExistence type="predicted"/>
<dbReference type="EMBL" id="JAKKPZ010000083">
    <property type="protein sequence ID" value="KAI1703404.1"/>
    <property type="molecule type" value="Genomic_DNA"/>
</dbReference>
<name>A0AAD4MQC5_9BILA</name>
<dbReference type="AlphaFoldDB" id="A0AAD4MQC5"/>
<comment type="caution">
    <text evidence="1">The sequence shown here is derived from an EMBL/GenBank/DDBJ whole genome shotgun (WGS) entry which is preliminary data.</text>
</comment>